<dbReference type="InterPro" id="IPR019694">
    <property type="entry name" value="Phage_HP1_Orf23"/>
</dbReference>
<protein>
    <submittedName>
        <fullName evidence="1">DUF2586 domain-containing protein</fullName>
    </submittedName>
</protein>
<dbReference type="RefSeq" id="WP_140473182.1">
    <property type="nucleotide sequence ID" value="NZ_RCZD01000006.1"/>
</dbReference>
<gene>
    <name evidence="1" type="ORF">EAH77_12745</name>
</gene>
<keyword evidence="2" id="KW-1185">Reference proteome</keyword>
<evidence type="ECO:0000313" key="2">
    <source>
        <dbReference type="Proteomes" id="UP000317663"/>
    </source>
</evidence>
<comment type="caution">
    <text evidence="1">The sequence shown here is derived from an EMBL/GenBank/DDBJ whole genome shotgun (WGS) entry which is preliminary data.</text>
</comment>
<dbReference type="Proteomes" id="UP000317663">
    <property type="component" value="Unassembled WGS sequence"/>
</dbReference>
<organism evidence="1 2">
    <name type="scientific">Ewingella americana</name>
    <dbReference type="NCBI Taxonomy" id="41202"/>
    <lineage>
        <taxon>Bacteria</taxon>
        <taxon>Pseudomonadati</taxon>
        <taxon>Pseudomonadota</taxon>
        <taxon>Gammaproteobacteria</taxon>
        <taxon>Enterobacterales</taxon>
        <taxon>Yersiniaceae</taxon>
        <taxon>Ewingella</taxon>
    </lineage>
</organism>
<dbReference type="AlphaFoldDB" id="A0A502GKZ1"/>
<name>A0A502GKZ1_9GAMM</name>
<dbReference type="OrthoDB" id="5596652at2"/>
<proteinExistence type="predicted"/>
<dbReference type="Pfam" id="PF10758">
    <property type="entry name" value="DUF2586"/>
    <property type="match status" value="1"/>
</dbReference>
<sequence>MTWPTVGVNQVNQLQGETKEIERAVLYVGRGKTNAGKTLPVNTQTDLDVLLGADSALKRDVNAAMLNAGQNWSGFVHVLAEPAEGIEPDSWVEAVMTAQAVASVEGVVLSDDISDKKPINEAASLRANLLAKLGRWCWFILAVEGPQVAEEWADYLARLATLQAQIAAPSVQLVPRLFGNEPGVLAGRLCNRAVTIADSPARVQTGALLDMGRDDLPVDGSGAVLDLATLQALQEKRFSVPMWYPDYDGFYWSDGRTLDAEGGDYQAIEYLRIVDKAARRVRLQAIAKIADRSLNSTPSSIAAHQGYFAKVLRQMAISTQINGVTFPGEVMTPQDGDVTITWKSATQVEIYIVVRTYECPKGITVSLLLNSGAAGSK</sequence>
<accession>A0A502GKZ1</accession>
<evidence type="ECO:0000313" key="1">
    <source>
        <dbReference type="EMBL" id="TPG61503.1"/>
    </source>
</evidence>
<dbReference type="EMBL" id="RCZD01000006">
    <property type="protein sequence ID" value="TPG61503.1"/>
    <property type="molecule type" value="Genomic_DNA"/>
</dbReference>
<reference evidence="1 2" key="1">
    <citation type="journal article" date="2019" name="Environ. Microbiol.">
        <title>Species interactions and distinct microbial communities in high Arctic permafrost affected cryosols are associated with the CH4 and CO2 gas fluxes.</title>
        <authorList>
            <person name="Altshuler I."/>
            <person name="Hamel J."/>
            <person name="Turney S."/>
            <person name="Magnuson E."/>
            <person name="Levesque R."/>
            <person name="Greer C."/>
            <person name="Whyte L.G."/>
        </authorList>
    </citation>
    <scope>NUCLEOTIDE SEQUENCE [LARGE SCALE GENOMIC DNA]</scope>
    <source>
        <strain evidence="1 2">E4</strain>
    </source>
</reference>